<accession>A0A370FYF7</accession>
<evidence type="ECO:0000256" key="1">
    <source>
        <dbReference type="SAM" id="SignalP"/>
    </source>
</evidence>
<organism evidence="2 3">
    <name type="scientific">Falsibacillus pallidus</name>
    <dbReference type="NCBI Taxonomy" id="493781"/>
    <lineage>
        <taxon>Bacteria</taxon>
        <taxon>Bacillati</taxon>
        <taxon>Bacillota</taxon>
        <taxon>Bacilli</taxon>
        <taxon>Bacillales</taxon>
        <taxon>Bacillaceae</taxon>
        <taxon>Falsibacillus</taxon>
    </lineage>
</organism>
<evidence type="ECO:0000313" key="3">
    <source>
        <dbReference type="Proteomes" id="UP000255326"/>
    </source>
</evidence>
<feature type="signal peptide" evidence="1">
    <location>
        <begin position="1"/>
        <end position="27"/>
    </location>
</feature>
<dbReference type="AlphaFoldDB" id="A0A370FYF7"/>
<gene>
    <name evidence="2" type="ORF">DFR59_12711</name>
</gene>
<keyword evidence="3" id="KW-1185">Reference proteome</keyword>
<dbReference type="OrthoDB" id="2831469at2"/>
<keyword evidence="1" id="KW-0732">Signal</keyword>
<feature type="chain" id="PRO_5038444082" evidence="1">
    <location>
        <begin position="28"/>
        <end position="389"/>
    </location>
</feature>
<evidence type="ECO:0000313" key="2">
    <source>
        <dbReference type="EMBL" id="RDI36657.1"/>
    </source>
</evidence>
<protein>
    <submittedName>
        <fullName evidence="2">Uncharacterized protein</fullName>
    </submittedName>
</protein>
<comment type="caution">
    <text evidence="2">The sequence shown here is derived from an EMBL/GenBank/DDBJ whole genome shotgun (WGS) entry which is preliminary data.</text>
</comment>
<name>A0A370FYF7_9BACI</name>
<reference evidence="2 3" key="1">
    <citation type="submission" date="2018-07" db="EMBL/GenBank/DDBJ databases">
        <title>Genomic Encyclopedia of Type Strains, Phase IV (KMG-IV): sequencing the most valuable type-strain genomes for metagenomic binning, comparative biology and taxonomic classification.</title>
        <authorList>
            <person name="Goeker M."/>
        </authorList>
    </citation>
    <scope>NUCLEOTIDE SEQUENCE [LARGE SCALE GENOMIC DNA]</scope>
    <source>
        <strain evidence="2 3">DSM 25281</strain>
    </source>
</reference>
<dbReference type="EMBL" id="QQAY01000027">
    <property type="protein sequence ID" value="RDI36657.1"/>
    <property type="molecule type" value="Genomic_DNA"/>
</dbReference>
<dbReference type="Proteomes" id="UP000255326">
    <property type="component" value="Unassembled WGS sequence"/>
</dbReference>
<proteinExistence type="predicted"/>
<sequence length="389" mass="42206">MMRMKITAVSIMIFSLIFCFSCPSLMAKEDTSHDIDGFLVQADRVIGENMTVDFIKGQTSQKKEMGMLRIHYDKAMIYGMKLTKEFSTPEGAMSITMVAKGPVTIHNMTVDASALSFKGACIEPSTLIPSAGLEDVAMTAHKLSSSDSDLEGLLLQTVRGFQSPKKPSKLSILKDSAMLPLTQLDNELGHLKDGRLPLICGDGQAKEAAVKKEESSTGKQMDDALENLTKPVKPAGDLVKKTVETADSVIKPIKNTGDPILKPIEGTVSKVAKPLKDTTKVVDDTVKSADQTLTSICQKTRKANGKITKELGLELIDQALQEKKPLPEICEEDSSISEQLSKIQAPLLGDIGIGSLLGLEDKQKEFDEETLKKLKEALLKEKDGSIIGQ</sequence>